<feature type="signal peptide" evidence="2">
    <location>
        <begin position="1"/>
        <end position="21"/>
    </location>
</feature>
<evidence type="ECO:0000259" key="3">
    <source>
        <dbReference type="Pfam" id="PF13406"/>
    </source>
</evidence>
<dbReference type="GO" id="GO:0016757">
    <property type="term" value="F:glycosyltransferase activity"/>
    <property type="evidence" value="ECO:0007669"/>
    <property type="project" value="UniProtKB-KW"/>
</dbReference>
<proteinExistence type="predicted"/>
<dbReference type="RefSeq" id="WP_406829919.1">
    <property type="nucleotide sequence ID" value="NZ_CP157483.1"/>
</dbReference>
<dbReference type="Gene3D" id="1.10.530.10">
    <property type="match status" value="1"/>
</dbReference>
<dbReference type="InterPro" id="IPR023346">
    <property type="entry name" value="Lysozyme-like_dom_sf"/>
</dbReference>
<keyword evidence="4" id="KW-0808">Transferase</keyword>
<dbReference type="EC" id="2.4.-.-" evidence="4"/>
<dbReference type="InterPro" id="IPR043426">
    <property type="entry name" value="MltB-like"/>
</dbReference>
<dbReference type="GO" id="GO:0008933">
    <property type="term" value="F:peptidoglycan lytic transglycosylase activity"/>
    <property type="evidence" value="ECO:0007669"/>
    <property type="project" value="TreeGrafter"/>
</dbReference>
<name>A0AAU7JQG6_9MICO</name>
<dbReference type="GO" id="GO:0009253">
    <property type="term" value="P:peptidoglycan catabolic process"/>
    <property type="evidence" value="ECO:0007669"/>
    <property type="project" value="TreeGrafter"/>
</dbReference>
<dbReference type="InterPro" id="IPR031304">
    <property type="entry name" value="SLT_2"/>
</dbReference>
<feature type="domain" description="Transglycosylase SLT" evidence="3">
    <location>
        <begin position="203"/>
        <end position="247"/>
    </location>
</feature>
<keyword evidence="4" id="KW-0328">Glycosyltransferase</keyword>
<keyword evidence="2" id="KW-0732">Signal</keyword>
<feature type="compositionally biased region" description="Polar residues" evidence="1">
    <location>
        <begin position="31"/>
        <end position="43"/>
    </location>
</feature>
<feature type="region of interest" description="Disordered" evidence="1">
    <location>
        <begin position="304"/>
        <end position="409"/>
    </location>
</feature>
<gene>
    <name evidence="4" type="ORF">ABEG17_13050</name>
</gene>
<feature type="compositionally biased region" description="Low complexity" evidence="1">
    <location>
        <begin position="87"/>
        <end position="96"/>
    </location>
</feature>
<dbReference type="PANTHER" id="PTHR30163:SF8">
    <property type="entry name" value="LYTIC MUREIN TRANSGLYCOSYLASE"/>
    <property type="match status" value="1"/>
</dbReference>
<dbReference type="SUPFAM" id="SSF53955">
    <property type="entry name" value="Lysozyme-like"/>
    <property type="match status" value="1"/>
</dbReference>
<feature type="region of interest" description="Disordered" evidence="1">
    <location>
        <begin position="82"/>
        <end position="117"/>
    </location>
</feature>
<accession>A0AAU7JQG6</accession>
<dbReference type="EMBL" id="CP157483">
    <property type="protein sequence ID" value="XBO42498.1"/>
    <property type="molecule type" value="Genomic_DNA"/>
</dbReference>
<feature type="region of interest" description="Disordered" evidence="1">
    <location>
        <begin position="24"/>
        <end position="61"/>
    </location>
</feature>
<evidence type="ECO:0000256" key="1">
    <source>
        <dbReference type="SAM" id="MobiDB-lite"/>
    </source>
</evidence>
<organism evidence="4">
    <name type="scientific">Pedococcus sp. KACC 23699</name>
    <dbReference type="NCBI Taxonomy" id="3149228"/>
    <lineage>
        <taxon>Bacteria</taxon>
        <taxon>Bacillati</taxon>
        <taxon>Actinomycetota</taxon>
        <taxon>Actinomycetes</taxon>
        <taxon>Micrococcales</taxon>
        <taxon>Intrasporangiaceae</taxon>
        <taxon>Pedococcus</taxon>
    </lineage>
</organism>
<evidence type="ECO:0000256" key="2">
    <source>
        <dbReference type="SAM" id="SignalP"/>
    </source>
</evidence>
<sequence length="409" mass="41650">MRALVKLGVVSALAAAVVTQAASTHGLRSAVPTSESSPLSTATLAVPGNAGNDGAGSAPDDAIVVDVPDAWSFDDAHGRASADVVTAASRTAAPRRPATPRKPPKPPAKAKSGALPAAGTPQAVLAAAYVSAAARAPQACHLRPAHLAAIGQVESGSVGGRRIDDHHRVTPTIYGPLLDGGPFAVVRDTDRGAYDGASDYDRAVGPLQFLPGTWRWAGRDGDGDGRRDPQNVFDAALATADYLCRDGRDLSRSGDLRAAILTYNWSGEYAAAVSQWVSFFSRHGLAAMDDVAFRVGSGGRASAMAIAKPHHAKDAKKAKKPKKTKKSTKAAPPTTRPGSQPTPTGTASKPEVPVPSPTVTTPVPDPTTPAPDPTTAPPVPSPTPSTSVPPVGTPSVPSSTDGVSTRSAG</sequence>
<evidence type="ECO:0000313" key="4">
    <source>
        <dbReference type="EMBL" id="XBO42498.1"/>
    </source>
</evidence>
<dbReference type="PANTHER" id="PTHR30163">
    <property type="entry name" value="MEMBRANE-BOUND LYTIC MUREIN TRANSGLYCOSYLASE B"/>
    <property type="match status" value="1"/>
</dbReference>
<protein>
    <submittedName>
        <fullName evidence="4">Lytic murein transglycosylase</fullName>
        <ecNumber evidence="4">2.4.-.-</ecNumber>
    </submittedName>
</protein>
<feature type="compositionally biased region" description="Polar residues" evidence="1">
    <location>
        <begin position="336"/>
        <end position="347"/>
    </location>
</feature>
<reference evidence="4" key="1">
    <citation type="submission" date="2024-05" db="EMBL/GenBank/DDBJ databases">
        <authorList>
            <person name="Kim S."/>
            <person name="Heo J."/>
            <person name="Choi H."/>
            <person name="Choi Y."/>
            <person name="Kwon S.-W."/>
            <person name="Kim Y."/>
        </authorList>
    </citation>
    <scope>NUCLEOTIDE SEQUENCE</scope>
    <source>
        <strain evidence="4">KACC 23699</strain>
    </source>
</reference>
<feature type="chain" id="PRO_5043605110" evidence="2">
    <location>
        <begin position="22"/>
        <end position="409"/>
    </location>
</feature>
<feature type="compositionally biased region" description="Basic residues" evidence="1">
    <location>
        <begin position="308"/>
        <end position="328"/>
    </location>
</feature>
<dbReference type="AlphaFoldDB" id="A0AAU7JQG6"/>
<dbReference type="Pfam" id="PF13406">
    <property type="entry name" value="SLT_2"/>
    <property type="match status" value="1"/>
</dbReference>
<feature type="compositionally biased region" description="Pro residues" evidence="1">
    <location>
        <begin position="363"/>
        <end position="383"/>
    </location>
</feature>
<feature type="compositionally biased region" description="Low complexity" evidence="1">
    <location>
        <begin position="384"/>
        <end position="400"/>
    </location>
</feature>